<dbReference type="InterPro" id="IPR051908">
    <property type="entry name" value="Ribosomal_N-acetyltransferase"/>
</dbReference>
<protein>
    <submittedName>
        <fullName evidence="2">N-acetyltransferase</fullName>
    </submittedName>
</protein>
<dbReference type="PANTHER" id="PTHR43441:SF2">
    <property type="entry name" value="FAMILY ACETYLTRANSFERASE, PUTATIVE (AFU_ORTHOLOGUE AFUA_7G00850)-RELATED"/>
    <property type="match status" value="1"/>
</dbReference>
<proteinExistence type="predicted"/>
<dbReference type="GO" id="GO:1990189">
    <property type="term" value="F:protein N-terminal-serine acetyltransferase activity"/>
    <property type="evidence" value="ECO:0007669"/>
    <property type="project" value="TreeGrafter"/>
</dbReference>
<dbReference type="AlphaFoldDB" id="A0A372ZM10"/>
<evidence type="ECO:0000313" key="2">
    <source>
        <dbReference type="EMBL" id="RGD56928.1"/>
    </source>
</evidence>
<dbReference type="RefSeq" id="WP_117485601.1">
    <property type="nucleotide sequence ID" value="NZ_QVIG01000001.1"/>
</dbReference>
<dbReference type="PROSITE" id="PS51186">
    <property type="entry name" value="GNAT"/>
    <property type="match status" value="1"/>
</dbReference>
<dbReference type="SUPFAM" id="SSF55729">
    <property type="entry name" value="Acyl-CoA N-acyltransferases (Nat)"/>
    <property type="match status" value="1"/>
</dbReference>
<dbReference type="InterPro" id="IPR000182">
    <property type="entry name" value="GNAT_dom"/>
</dbReference>
<feature type="domain" description="N-acetyltransferase" evidence="1">
    <location>
        <begin position="7"/>
        <end position="172"/>
    </location>
</feature>
<accession>A0A372ZM10</accession>
<dbReference type="InterPro" id="IPR016181">
    <property type="entry name" value="Acyl_CoA_acyltransferase"/>
</dbReference>
<keyword evidence="2" id="KW-0808">Transferase</keyword>
<organism evidence="2 3">
    <name type="scientific">Kitasatospora xanthocidica</name>
    <dbReference type="NCBI Taxonomy" id="83382"/>
    <lineage>
        <taxon>Bacteria</taxon>
        <taxon>Bacillati</taxon>
        <taxon>Actinomycetota</taxon>
        <taxon>Actinomycetes</taxon>
        <taxon>Kitasatosporales</taxon>
        <taxon>Streptomycetaceae</taxon>
        <taxon>Kitasatospora</taxon>
    </lineage>
</organism>
<evidence type="ECO:0000313" key="3">
    <source>
        <dbReference type="Proteomes" id="UP000263377"/>
    </source>
</evidence>
<dbReference type="GO" id="GO:0005737">
    <property type="term" value="C:cytoplasm"/>
    <property type="evidence" value="ECO:0007669"/>
    <property type="project" value="TreeGrafter"/>
</dbReference>
<dbReference type="Pfam" id="PF13302">
    <property type="entry name" value="Acetyltransf_3"/>
    <property type="match status" value="1"/>
</dbReference>
<dbReference type="Proteomes" id="UP000263377">
    <property type="component" value="Unassembled WGS sequence"/>
</dbReference>
<sequence>MLQGTRITLRARHDADLPVLLAELYDDVATRARADTRPWRPIPPGSADSPYAVAGPSDEAACFSVVETASGQLAGEALLWGIDAHNRSAHLGLALLPGHRGRGLAPDVLRVLCHYAFPVLGLRRLQLETLADNTPMLRAAATAGFTVEGRLRQAAWAYGEFVDQLVLGLLAEEWQG</sequence>
<gene>
    <name evidence="2" type="ORF">DR950_03195</name>
</gene>
<dbReference type="EMBL" id="QVIG01000001">
    <property type="protein sequence ID" value="RGD56928.1"/>
    <property type="molecule type" value="Genomic_DNA"/>
</dbReference>
<dbReference type="Gene3D" id="3.40.630.30">
    <property type="match status" value="1"/>
</dbReference>
<evidence type="ECO:0000259" key="1">
    <source>
        <dbReference type="PROSITE" id="PS51186"/>
    </source>
</evidence>
<name>A0A372ZM10_9ACTN</name>
<reference evidence="2 3" key="1">
    <citation type="submission" date="2018-08" db="EMBL/GenBank/DDBJ databases">
        <title>Diversity &amp; Physiological Properties of Lignin-Decomposing Actinobacteria from Soil.</title>
        <authorList>
            <person name="Roh S.G."/>
            <person name="Kim S.B."/>
        </authorList>
    </citation>
    <scope>NUCLEOTIDE SEQUENCE [LARGE SCALE GENOMIC DNA]</scope>
    <source>
        <strain evidence="2 3">MMS17-GH009</strain>
    </source>
</reference>
<dbReference type="GO" id="GO:0008999">
    <property type="term" value="F:protein-N-terminal-alanine acetyltransferase activity"/>
    <property type="evidence" value="ECO:0007669"/>
    <property type="project" value="TreeGrafter"/>
</dbReference>
<keyword evidence="3" id="KW-1185">Reference proteome</keyword>
<dbReference type="CDD" id="cd04301">
    <property type="entry name" value="NAT_SF"/>
    <property type="match status" value="1"/>
</dbReference>
<dbReference type="PANTHER" id="PTHR43441">
    <property type="entry name" value="RIBOSOMAL-PROTEIN-SERINE ACETYLTRANSFERASE"/>
    <property type="match status" value="1"/>
</dbReference>
<comment type="caution">
    <text evidence="2">The sequence shown here is derived from an EMBL/GenBank/DDBJ whole genome shotgun (WGS) entry which is preliminary data.</text>
</comment>